<dbReference type="PANTHER" id="PTHR33055:SF15">
    <property type="entry name" value="TRANSPOSASE-RELATED"/>
    <property type="match status" value="1"/>
</dbReference>
<evidence type="ECO:0008006" key="3">
    <source>
        <dbReference type="Google" id="ProtNLM"/>
    </source>
</evidence>
<gene>
    <name evidence="1" type="ORF">MLAC_25660</name>
</gene>
<organism evidence="1 2">
    <name type="scientific">Mycobacterium lacus</name>
    <dbReference type="NCBI Taxonomy" id="169765"/>
    <lineage>
        <taxon>Bacteria</taxon>
        <taxon>Bacillati</taxon>
        <taxon>Actinomycetota</taxon>
        <taxon>Actinomycetes</taxon>
        <taxon>Mycobacteriales</taxon>
        <taxon>Mycobacteriaceae</taxon>
        <taxon>Mycobacterium</taxon>
    </lineage>
</organism>
<dbReference type="InterPro" id="IPR047650">
    <property type="entry name" value="Transpos_IS110"/>
</dbReference>
<dbReference type="RefSeq" id="WP_232070546.1">
    <property type="nucleotide sequence ID" value="NZ_AP022581.1"/>
</dbReference>
<dbReference type="EMBL" id="AP022581">
    <property type="protein sequence ID" value="BBX97272.1"/>
    <property type="molecule type" value="Genomic_DNA"/>
</dbReference>
<evidence type="ECO:0000313" key="2">
    <source>
        <dbReference type="Proteomes" id="UP000466396"/>
    </source>
</evidence>
<dbReference type="Proteomes" id="UP000466396">
    <property type="component" value="Chromosome"/>
</dbReference>
<dbReference type="PANTHER" id="PTHR33055">
    <property type="entry name" value="TRANSPOSASE FOR INSERTION SEQUENCE ELEMENT IS1111A"/>
    <property type="match status" value="1"/>
</dbReference>
<dbReference type="KEGG" id="mlj:MLAC_25660"/>
<sequence length="187" mass="21107">MLFRAGRIGGQGKWQHDAGTSRSRWWCRGRWAKLCPRTIESGPVTRAGKTGKANPHLKGALGEAATAAAKTNTVLGQRYRRLVKRRGKLKALVAVTRSILVIVWHLLVNPATRFHDLAPDYYTDRIVTQRRLRNYLAQRAAMGYRVTIEPAALRRVASRRPLTLVIFRSVRTPRDWPGHDAIAPSRP</sequence>
<accession>A0A7I7NKU4</accession>
<reference evidence="1 2" key="1">
    <citation type="journal article" date="2019" name="Emerg. Microbes Infect.">
        <title>Comprehensive subspecies identification of 175 nontuberculous mycobacteria species based on 7547 genomic profiles.</title>
        <authorList>
            <person name="Matsumoto Y."/>
            <person name="Kinjo T."/>
            <person name="Motooka D."/>
            <person name="Nabeya D."/>
            <person name="Jung N."/>
            <person name="Uechi K."/>
            <person name="Horii T."/>
            <person name="Iida T."/>
            <person name="Fujita J."/>
            <person name="Nakamura S."/>
        </authorList>
    </citation>
    <scope>NUCLEOTIDE SEQUENCE [LARGE SCALE GENOMIC DNA]</scope>
    <source>
        <strain evidence="1 2">JCM 15657</strain>
    </source>
</reference>
<proteinExistence type="predicted"/>
<name>A0A7I7NKU4_9MYCO</name>
<dbReference type="AlphaFoldDB" id="A0A7I7NKU4"/>
<keyword evidence="2" id="KW-1185">Reference proteome</keyword>
<evidence type="ECO:0000313" key="1">
    <source>
        <dbReference type="EMBL" id="BBX97272.1"/>
    </source>
</evidence>
<protein>
    <recommendedName>
        <fullName evidence="3">Transposase</fullName>
    </recommendedName>
</protein>